<keyword evidence="2" id="KW-1185">Reference proteome</keyword>
<gene>
    <name evidence="1" type="ORF">SVUK_LOCUS286</name>
</gene>
<evidence type="ECO:0000313" key="1">
    <source>
        <dbReference type="EMBL" id="VDM65288.1"/>
    </source>
</evidence>
<name>A0A3P7K893_STRVU</name>
<dbReference type="AlphaFoldDB" id="A0A3P7K893"/>
<reference evidence="1 2" key="1">
    <citation type="submission" date="2018-11" db="EMBL/GenBank/DDBJ databases">
        <authorList>
            <consortium name="Pathogen Informatics"/>
        </authorList>
    </citation>
    <scope>NUCLEOTIDE SEQUENCE [LARGE SCALE GENOMIC DNA]</scope>
</reference>
<protein>
    <submittedName>
        <fullName evidence="1">Uncharacterized protein</fullName>
    </submittedName>
</protein>
<organism evidence="1 2">
    <name type="scientific">Strongylus vulgaris</name>
    <name type="common">Blood worm</name>
    <dbReference type="NCBI Taxonomy" id="40348"/>
    <lineage>
        <taxon>Eukaryota</taxon>
        <taxon>Metazoa</taxon>
        <taxon>Ecdysozoa</taxon>
        <taxon>Nematoda</taxon>
        <taxon>Chromadorea</taxon>
        <taxon>Rhabditida</taxon>
        <taxon>Rhabditina</taxon>
        <taxon>Rhabditomorpha</taxon>
        <taxon>Strongyloidea</taxon>
        <taxon>Strongylidae</taxon>
        <taxon>Strongylus</taxon>
    </lineage>
</organism>
<sequence length="160" mass="18524">MESPRGTLFATDRLRWRWRSVIWQCNSCAIGQPSYVRRVQQIHPLVACEARSTSILDGSDDLPYHPPCGEELFGRFCTGWGSFSFKDASQVFRAAMSSDSKIRNMLQSRTRGCLHGLNCDAYYKQYSFWYISSKIMWLSTGIDEQRGWWEKSSQLIPSFI</sequence>
<dbReference type="EMBL" id="UYYB01000447">
    <property type="protein sequence ID" value="VDM65288.1"/>
    <property type="molecule type" value="Genomic_DNA"/>
</dbReference>
<proteinExistence type="predicted"/>
<accession>A0A3P7K893</accession>
<dbReference type="Proteomes" id="UP000270094">
    <property type="component" value="Unassembled WGS sequence"/>
</dbReference>
<evidence type="ECO:0000313" key="2">
    <source>
        <dbReference type="Proteomes" id="UP000270094"/>
    </source>
</evidence>